<reference evidence="1" key="1">
    <citation type="journal article" date="2022" name="bioRxiv">
        <title>Sequencing and chromosome-scale assembly of the giantPleurodeles waltlgenome.</title>
        <authorList>
            <person name="Brown T."/>
            <person name="Elewa A."/>
            <person name="Iarovenko S."/>
            <person name="Subramanian E."/>
            <person name="Araus A.J."/>
            <person name="Petzold A."/>
            <person name="Susuki M."/>
            <person name="Suzuki K.-i.T."/>
            <person name="Hayashi T."/>
            <person name="Toyoda A."/>
            <person name="Oliveira C."/>
            <person name="Osipova E."/>
            <person name="Leigh N.D."/>
            <person name="Simon A."/>
            <person name="Yun M.H."/>
        </authorList>
    </citation>
    <scope>NUCLEOTIDE SEQUENCE</scope>
    <source>
        <strain evidence="1">20211129_DDA</strain>
        <tissue evidence="1">Liver</tissue>
    </source>
</reference>
<accession>A0AAV7TWX9</accession>
<gene>
    <name evidence="1" type="ORF">NDU88_005561</name>
</gene>
<comment type="caution">
    <text evidence="1">The sequence shown here is derived from an EMBL/GenBank/DDBJ whole genome shotgun (WGS) entry which is preliminary data.</text>
</comment>
<organism evidence="1 2">
    <name type="scientific">Pleurodeles waltl</name>
    <name type="common">Iberian ribbed newt</name>
    <dbReference type="NCBI Taxonomy" id="8319"/>
    <lineage>
        <taxon>Eukaryota</taxon>
        <taxon>Metazoa</taxon>
        <taxon>Chordata</taxon>
        <taxon>Craniata</taxon>
        <taxon>Vertebrata</taxon>
        <taxon>Euteleostomi</taxon>
        <taxon>Amphibia</taxon>
        <taxon>Batrachia</taxon>
        <taxon>Caudata</taxon>
        <taxon>Salamandroidea</taxon>
        <taxon>Salamandridae</taxon>
        <taxon>Pleurodelinae</taxon>
        <taxon>Pleurodeles</taxon>
    </lineage>
</organism>
<evidence type="ECO:0000313" key="1">
    <source>
        <dbReference type="EMBL" id="KAJ1180339.1"/>
    </source>
</evidence>
<dbReference type="AlphaFoldDB" id="A0AAV7TWX9"/>
<keyword evidence="2" id="KW-1185">Reference proteome</keyword>
<sequence>MNIAQSKMAEIMQPINNACPTQNGCSMQTINYVCIVMRGISLLSANVAEKFEKMKTDRQDAVTKAGLGILKRMKNAAGMLRVP</sequence>
<protein>
    <submittedName>
        <fullName evidence="1">Uncharacterized protein</fullName>
    </submittedName>
</protein>
<proteinExistence type="predicted"/>
<evidence type="ECO:0000313" key="2">
    <source>
        <dbReference type="Proteomes" id="UP001066276"/>
    </source>
</evidence>
<name>A0AAV7TWX9_PLEWA</name>
<dbReference type="EMBL" id="JANPWB010000006">
    <property type="protein sequence ID" value="KAJ1180339.1"/>
    <property type="molecule type" value="Genomic_DNA"/>
</dbReference>
<dbReference type="Proteomes" id="UP001066276">
    <property type="component" value="Chromosome 3_2"/>
</dbReference>